<dbReference type="EMBL" id="JAUIQD010000002">
    <property type="protein sequence ID" value="KAK3358943.1"/>
    <property type="molecule type" value="Genomic_DNA"/>
</dbReference>
<dbReference type="Proteomes" id="UP001275084">
    <property type="component" value="Unassembled WGS sequence"/>
</dbReference>
<protein>
    <submittedName>
        <fullName evidence="1">Uncharacterized protein</fullName>
    </submittedName>
</protein>
<accession>A0AAJ0MH62</accession>
<evidence type="ECO:0000313" key="2">
    <source>
        <dbReference type="Proteomes" id="UP001275084"/>
    </source>
</evidence>
<proteinExistence type="predicted"/>
<evidence type="ECO:0000313" key="1">
    <source>
        <dbReference type="EMBL" id="KAK3358943.1"/>
    </source>
</evidence>
<sequence>MWIAPPQPCVASQRSALASTRFSIAWDVEASTPSGRASTKNPMPNLRIKATPRVQKLPFRTIQSAGACRPSKMLRTVAEHLIIKQQDHYIRRKMRFTRHSKPKPSLNFLHQLRQGVRGRIPALPPRCQSIEARIPSGSGIQIRQELSTPIGFVTGPPSALEAAAQRVGKKPRLIRPSPEQQPDGSHDLVAGQALHPKMESGRSWKPDSASSCDVIRPAQYHSSMRNLVSQHIGASFHRLVQHV</sequence>
<organism evidence="1 2">
    <name type="scientific">Lasiosphaeria hispida</name>
    <dbReference type="NCBI Taxonomy" id="260671"/>
    <lineage>
        <taxon>Eukaryota</taxon>
        <taxon>Fungi</taxon>
        <taxon>Dikarya</taxon>
        <taxon>Ascomycota</taxon>
        <taxon>Pezizomycotina</taxon>
        <taxon>Sordariomycetes</taxon>
        <taxon>Sordariomycetidae</taxon>
        <taxon>Sordariales</taxon>
        <taxon>Lasiosphaeriaceae</taxon>
        <taxon>Lasiosphaeria</taxon>
    </lineage>
</organism>
<dbReference type="AlphaFoldDB" id="A0AAJ0MH62"/>
<reference evidence="1" key="2">
    <citation type="submission" date="2023-06" db="EMBL/GenBank/DDBJ databases">
        <authorList>
            <consortium name="Lawrence Berkeley National Laboratory"/>
            <person name="Haridas S."/>
            <person name="Hensen N."/>
            <person name="Bonometti L."/>
            <person name="Westerberg I."/>
            <person name="Brannstrom I.O."/>
            <person name="Guillou S."/>
            <person name="Cros-Aarteil S."/>
            <person name="Calhoun S."/>
            <person name="Kuo A."/>
            <person name="Mondo S."/>
            <person name="Pangilinan J."/>
            <person name="Riley R."/>
            <person name="Labutti K."/>
            <person name="Andreopoulos B."/>
            <person name="Lipzen A."/>
            <person name="Chen C."/>
            <person name="Yanf M."/>
            <person name="Daum C."/>
            <person name="Ng V."/>
            <person name="Clum A."/>
            <person name="Steindorff A."/>
            <person name="Ohm R."/>
            <person name="Martin F."/>
            <person name="Silar P."/>
            <person name="Natvig D."/>
            <person name="Lalanne C."/>
            <person name="Gautier V."/>
            <person name="Ament-Velasquez S.L."/>
            <person name="Kruys A."/>
            <person name="Hutchinson M.I."/>
            <person name="Powell A.J."/>
            <person name="Barry K."/>
            <person name="Miller A.N."/>
            <person name="Grigoriev I.V."/>
            <person name="Debuchy R."/>
            <person name="Gladieux P."/>
            <person name="Thoren M.H."/>
            <person name="Johannesson H."/>
        </authorList>
    </citation>
    <scope>NUCLEOTIDE SEQUENCE</scope>
    <source>
        <strain evidence="1">CBS 955.72</strain>
    </source>
</reference>
<name>A0AAJ0MH62_9PEZI</name>
<gene>
    <name evidence="1" type="ORF">B0T25DRAFT_80604</name>
</gene>
<comment type="caution">
    <text evidence="1">The sequence shown here is derived from an EMBL/GenBank/DDBJ whole genome shotgun (WGS) entry which is preliminary data.</text>
</comment>
<reference evidence="1" key="1">
    <citation type="journal article" date="2023" name="Mol. Phylogenet. Evol.">
        <title>Genome-scale phylogeny and comparative genomics of the fungal order Sordariales.</title>
        <authorList>
            <person name="Hensen N."/>
            <person name="Bonometti L."/>
            <person name="Westerberg I."/>
            <person name="Brannstrom I.O."/>
            <person name="Guillou S."/>
            <person name="Cros-Aarteil S."/>
            <person name="Calhoun S."/>
            <person name="Haridas S."/>
            <person name="Kuo A."/>
            <person name="Mondo S."/>
            <person name="Pangilinan J."/>
            <person name="Riley R."/>
            <person name="LaButti K."/>
            <person name="Andreopoulos B."/>
            <person name="Lipzen A."/>
            <person name="Chen C."/>
            <person name="Yan M."/>
            <person name="Daum C."/>
            <person name="Ng V."/>
            <person name="Clum A."/>
            <person name="Steindorff A."/>
            <person name="Ohm R.A."/>
            <person name="Martin F."/>
            <person name="Silar P."/>
            <person name="Natvig D.O."/>
            <person name="Lalanne C."/>
            <person name="Gautier V."/>
            <person name="Ament-Velasquez S.L."/>
            <person name="Kruys A."/>
            <person name="Hutchinson M.I."/>
            <person name="Powell A.J."/>
            <person name="Barry K."/>
            <person name="Miller A.N."/>
            <person name="Grigoriev I.V."/>
            <person name="Debuchy R."/>
            <person name="Gladieux P."/>
            <person name="Hiltunen Thoren M."/>
            <person name="Johannesson H."/>
        </authorList>
    </citation>
    <scope>NUCLEOTIDE SEQUENCE</scope>
    <source>
        <strain evidence="1">CBS 955.72</strain>
    </source>
</reference>
<keyword evidence="2" id="KW-1185">Reference proteome</keyword>